<feature type="signal peptide" evidence="1">
    <location>
        <begin position="1"/>
        <end position="19"/>
    </location>
</feature>
<dbReference type="CDD" id="cd00146">
    <property type="entry name" value="PKD"/>
    <property type="match status" value="1"/>
</dbReference>
<evidence type="ECO:0000259" key="2">
    <source>
        <dbReference type="PROSITE" id="PS50093"/>
    </source>
</evidence>
<protein>
    <recommendedName>
        <fullName evidence="2">PKD domain-containing protein</fullName>
    </recommendedName>
</protein>
<evidence type="ECO:0000256" key="1">
    <source>
        <dbReference type="SAM" id="SignalP"/>
    </source>
</evidence>
<dbReference type="Gene3D" id="2.60.120.260">
    <property type="entry name" value="Galactose-binding domain-like"/>
    <property type="match status" value="1"/>
</dbReference>
<dbReference type="InterPro" id="IPR021615">
    <property type="entry name" value="Omp28"/>
</dbReference>
<dbReference type="KEGG" id="blq:L21SP5_02539"/>
<feature type="domain" description="PKD" evidence="2">
    <location>
        <begin position="1476"/>
        <end position="1544"/>
    </location>
</feature>
<dbReference type="STRING" id="1307839.L21SP5_02539"/>
<evidence type="ECO:0000313" key="3">
    <source>
        <dbReference type="EMBL" id="ALO16163.1"/>
    </source>
</evidence>
<organism evidence="3 4">
    <name type="scientific">Salinivirga cyanobacteriivorans</name>
    <dbReference type="NCBI Taxonomy" id="1307839"/>
    <lineage>
        <taxon>Bacteria</taxon>
        <taxon>Pseudomonadati</taxon>
        <taxon>Bacteroidota</taxon>
        <taxon>Bacteroidia</taxon>
        <taxon>Bacteroidales</taxon>
        <taxon>Salinivirgaceae</taxon>
        <taxon>Salinivirga</taxon>
    </lineage>
</organism>
<dbReference type="InterPro" id="IPR035986">
    <property type="entry name" value="PKD_dom_sf"/>
</dbReference>
<dbReference type="InterPro" id="IPR013783">
    <property type="entry name" value="Ig-like_fold"/>
</dbReference>
<accession>A0A0S2I1B0</accession>
<dbReference type="SUPFAM" id="SSF49299">
    <property type="entry name" value="PKD domain"/>
    <property type="match status" value="2"/>
</dbReference>
<reference evidence="3 4" key="1">
    <citation type="submission" date="2015-11" db="EMBL/GenBank/DDBJ databases">
        <title>Description and complete genome sequence of a novel strain predominating in hypersaline microbial mats and representing a new family of the Bacteriodetes phylum.</title>
        <authorList>
            <person name="Spring S."/>
            <person name="Bunk B."/>
            <person name="Sproer C."/>
            <person name="Klenk H.-P."/>
        </authorList>
    </citation>
    <scope>NUCLEOTIDE SEQUENCE [LARGE SCALE GENOMIC DNA]</scope>
    <source>
        <strain evidence="3 4">L21-Spi-D4</strain>
    </source>
</reference>
<proteinExistence type="predicted"/>
<dbReference type="Gene3D" id="2.60.40.10">
    <property type="entry name" value="Immunoglobulins"/>
    <property type="match status" value="3"/>
</dbReference>
<dbReference type="InterPro" id="IPR026444">
    <property type="entry name" value="Secre_tail"/>
</dbReference>
<dbReference type="Proteomes" id="UP000064893">
    <property type="component" value="Chromosome"/>
</dbReference>
<dbReference type="RefSeq" id="WP_057953558.1">
    <property type="nucleotide sequence ID" value="NZ_CP013118.1"/>
</dbReference>
<dbReference type="InterPro" id="IPR022409">
    <property type="entry name" value="PKD/Chitinase_dom"/>
</dbReference>
<dbReference type="Pfam" id="PF11551">
    <property type="entry name" value="Omp28"/>
    <property type="match status" value="1"/>
</dbReference>
<feature type="domain" description="PKD" evidence="2">
    <location>
        <begin position="1580"/>
        <end position="1614"/>
    </location>
</feature>
<dbReference type="SMART" id="SM00089">
    <property type="entry name" value="PKD"/>
    <property type="match status" value="3"/>
</dbReference>
<dbReference type="Pfam" id="PF18911">
    <property type="entry name" value="PKD_4"/>
    <property type="match status" value="2"/>
</dbReference>
<dbReference type="PROSITE" id="PS50093">
    <property type="entry name" value="PKD"/>
    <property type="match status" value="2"/>
</dbReference>
<sequence precursor="true">MKTLLLIISGLLFWNTLSAQDITDAAYNTETGELTINGSSFNSGGSENVFPTKITIVGYNSTSYTLTNATPVGDAGPSSVILNIAGIDRAYMNAILDQNGTTASSSDAYELIVDTLWNQGGSDYQDGIAITVSNFAAPHITTAEYYYNSGKFVFTCTNLASDLTSNNDINVSHFSIKGFNNNTYTLGTSTSDLEVTNSTSFTIYLEGDDKSGVDDVLDLEGTASSDGKTYNINATENWNDASTATDLDNTTPVTVYNVPLLSDATASETYICPGENITLNANPSGATGAYSYAWSSIPSGTYINNESISVSPTETTAYYVTVTDGTKTHTSNVVVSVNPLPELSSNRTPDPICSGTEFNYTPSSNQNVISFAWNRDDITGINEGASGSTGSISETLTNSTNSPVAVKYYYTLTSNAGCVNTDSISFDVNPNGQVNDNTDQTVCNGNSTSIISFSTNNSGGTTTYEWSNNNNSIGLASSGVSDIESFTAINNGTDPVTATIEVTPTFENGGVGCPAPAPKSFNINLNPSAQVDDITDKIVCHQEIVPEIAFSTSNTGGTTTYSWTSSTDVGFGTGDNGNIAEFNANNTNNSPRTATVTVYPEYTSNGVTCNSTTNTFNVTVNPNGQVNALTDQTLCDGEATSYINFSTNNTGGSTSYEWTNNTPAISLSPSGTDDINSFIIDIGNSTMESAKIKVTPKFTYNSKECAGEPDSLYINVNPSPDVSFIMPQSTYSNSAPADTINGATPYGGIFSGPGIIASDSTFHPSSAGDGIHTISYTYTNANGCSNTATNTVNVVPPGGSILNLESYYCDYADGDTIIGRPDVGGITTCIECGFQSETWLAPLNDTTAIIYPSVAPEGSLAIYFTYEQGGALFDVIRTTEIHKVNGIASFNGLKDSYCIDADTTQLSGYPTGGNFYGNGITNVNIFDPGIAGTGNDTVMYVYTLASTTCKDTATQITTVNDLPNPHFDAAPQYCENGSPVTLSGTPAGGAFTGPNLSGTNPVAFTPTSSIVGSNTINYSYTDVNGCSNTYSHTFDVTSVANIGIESIEPDYCINGDTVELRGEVAGSFTGNGDFTGNGISDDVADDGLANFIPADAGIGGPYNITFTYTDLNGCTSNHTETLLVRALPTVSINNLENLYCIGSPAEVITGVPQSSSGSFAYAGDPNDLNNYGDGTANFIPNHINDTGYITYTYTDDYGCTNSHSQNVTVAPLPTVYFESDSVFCPNGSPVELIGEPAGGMFSGPNITGTDTATFTPSTNLIGNNIITYTYTDANSCTNAFARDIQINALPLLSIESIAPSYCVNDDSVLVRGEVNGSVSGEGYFFGNGIYDADSLDGAAYFYPDSAGIGGPYQITYTYTDTNNCVAYLDPPANVQVRSLPTVSLSGLSDIYCEGSPASLITGIPNDNPGEFAYQGPALNLIDNGNGTADIRPDSATQAGIVSYAYTDNFGCQNTAFDTIKVSALPEVGFTTSSYCVTDTIFFYDTTLSEEGILSWSWVFDDIASGSNTSTEQNPNHYYETGGNKEIMLEVTTIDGCNNSLTKSIDLNSGPSIDFTWDNECAGTSSTQFINLSDDTTQVLWEFGDGSTSTEVNPNHNYSEINTYDVTLHVNSAFGCQDSLIKTLNIRPYVSNYPYLQDFESQQGGWNIDVNMQTSSWEFGAPEGVIINSAFSGTNSWCTNLKGSYYNNELSSITSPCFDFSNMDKPMIKMNIWSATQENMDGAVMQAKIVGKTDWFNIGGLNEVINWYNGVGLPGNPGGGYNVGSYGWTGIDTAWKEVRHKLDELAGKENVRFRISFGSDNSGNTDGFAFDDIWLGERSRQVIVESFTNTGSAGSASVNPEFNTLMAEKATDAIDIQYHTSFPGFDELNDQNPSDPSARSTYYGITDVPWAVVNGNIMHTSTTQVINNHQTLDEQALLDPLFKIELETIKTENQIEVNADIKSMQELTNYELTAQVLIIENEITEVTGENGETEFLSVLRKMLPNAGGTNLPQNWDAGQTEQISFSWQLENVYNPEKINAVVFIQDETTQEIYQGATDDSASSQNGIAHNLVSMKEEHGFIVYPNPASAEIMILLKNRLQSTGTINIYNTTGKLIGQKSVDPGVYKFPMNVNHMKPGLYLIRLIENQKIIDTRRFIKLE</sequence>
<evidence type="ECO:0000313" key="4">
    <source>
        <dbReference type="Proteomes" id="UP000064893"/>
    </source>
</evidence>
<feature type="chain" id="PRO_5006599465" description="PKD domain-containing protein" evidence="1">
    <location>
        <begin position="20"/>
        <end position="2138"/>
    </location>
</feature>
<dbReference type="EMBL" id="CP013118">
    <property type="protein sequence ID" value="ALO16163.1"/>
    <property type="molecule type" value="Genomic_DNA"/>
</dbReference>
<gene>
    <name evidence="3" type="ORF">L21SP5_02539</name>
</gene>
<keyword evidence="1" id="KW-0732">Signal</keyword>
<dbReference type="InterPro" id="IPR000601">
    <property type="entry name" value="PKD_dom"/>
</dbReference>
<dbReference type="Pfam" id="PF18962">
    <property type="entry name" value="Por_Secre_tail"/>
    <property type="match status" value="1"/>
</dbReference>
<dbReference type="NCBIfam" id="TIGR04183">
    <property type="entry name" value="Por_Secre_tail"/>
    <property type="match status" value="1"/>
</dbReference>
<keyword evidence="4" id="KW-1185">Reference proteome</keyword>
<name>A0A0S2I1B0_9BACT</name>